<organism evidence="1 2">
    <name type="scientific">Pleurodeles waltl</name>
    <name type="common">Iberian ribbed newt</name>
    <dbReference type="NCBI Taxonomy" id="8319"/>
    <lineage>
        <taxon>Eukaryota</taxon>
        <taxon>Metazoa</taxon>
        <taxon>Chordata</taxon>
        <taxon>Craniata</taxon>
        <taxon>Vertebrata</taxon>
        <taxon>Euteleostomi</taxon>
        <taxon>Amphibia</taxon>
        <taxon>Batrachia</taxon>
        <taxon>Caudata</taxon>
        <taxon>Salamandroidea</taxon>
        <taxon>Salamandridae</taxon>
        <taxon>Pleurodelinae</taxon>
        <taxon>Pleurodeles</taxon>
    </lineage>
</organism>
<comment type="caution">
    <text evidence="1">The sequence shown here is derived from an EMBL/GenBank/DDBJ whole genome shotgun (WGS) entry which is preliminary data.</text>
</comment>
<proteinExistence type="predicted"/>
<evidence type="ECO:0000313" key="2">
    <source>
        <dbReference type="Proteomes" id="UP001066276"/>
    </source>
</evidence>
<sequence>MAPPSAPSPVSALRGLLLWLGSVSRPAVSPHFSLNRPVRLRLRLPLPALRSPLALFSVRSPLSWVALSVSVALTGSAHLCLGGRAGFSLRGSPGSRLRLAQRQHIASQARPTPGPTGSWPPLLRRVALSISVAFSDTGRLSDAPAQFPD</sequence>
<reference evidence="1" key="1">
    <citation type="journal article" date="2022" name="bioRxiv">
        <title>Sequencing and chromosome-scale assembly of the giantPleurodeles waltlgenome.</title>
        <authorList>
            <person name="Brown T."/>
            <person name="Elewa A."/>
            <person name="Iarovenko S."/>
            <person name="Subramanian E."/>
            <person name="Araus A.J."/>
            <person name="Petzold A."/>
            <person name="Susuki M."/>
            <person name="Suzuki K.-i.T."/>
            <person name="Hayashi T."/>
            <person name="Toyoda A."/>
            <person name="Oliveira C."/>
            <person name="Osipova E."/>
            <person name="Leigh N.D."/>
            <person name="Simon A."/>
            <person name="Yun M.H."/>
        </authorList>
    </citation>
    <scope>NUCLEOTIDE SEQUENCE</scope>
    <source>
        <strain evidence="1">20211129_DDA</strain>
        <tissue evidence="1">Liver</tissue>
    </source>
</reference>
<dbReference type="Proteomes" id="UP001066276">
    <property type="component" value="Chromosome 1_1"/>
</dbReference>
<evidence type="ECO:0000313" key="1">
    <source>
        <dbReference type="EMBL" id="KAJ1214634.1"/>
    </source>
</evidence>
<protein>
    <submittedName>
        <fullName evidence="1">Uncharacterized protein</fullName>
    </submittedName>
</protein>
<keyword evidence="2" id="KW-1185">Reference proteome</keyword>
<dbReference type="AlphaFoldDB" id="A0AAV7WN41"/>
<dbReference type="EMBL" id="JANPWB010000001">
    <property type="protein sequence ID" value="KAJ1214634.1"/>
    <property type="molecule type" value="Genomic_DNA"/>
</dbReference>
<accession>A0AAV7WN41</accession>
<name>A0AAV7WN41_PLEWA</name>
<gene>
    <name evidence="1" type="ORF">NDU88_002252</name>
</gene>